<keyword evidence="2" id="KW-1185">Reference proteome</keyword>
<protein>
    <submittedName>
        <fullName evidence="1">Uncharacterized protein</fullName>
    </submittedName>
</protein>
<name>A0A6A5F8N0_PERFL</name>
<evidence type="ECO:0000313" key="1">
    <source>
        <dbReference type="EMBL" id="KAF1384192.1"/>
    </source>
</evidence>
<organism evidence="1 2">
    <name type="scientific">Perca fluviatilis</name>
    <name type="common">European perch</name>
    <dbReference type="NCBI Taxonomy" id="8168"/>
    <lineage>
        <taxon>Eukaryota</taxon>
        <taxon>Metazoa</taxon>
        <taxon>Chordata</taxon>
        <taxon>Craniata</taxon>
        <taxon>Vertebrata</taxon>
        <taxon>Euteleostomi</taxon>
        <taxon>Actinopterygii</taxon>
        <taxon>Neopterygii</taxon>
        <taxon>Teleostei</taxon>
        <taxon>Neoteleostei</taxon>
        <taxon>Acanthomorphata</taxon>
        <taxon>Eupercaria</taxon>
        <taxon>Perciformes</taxon>
        <taxon>Percoidei</taxon>
        <taxon>Percidae</taxon>
        <taxon>Percinae</taxon>
        <taxon>Perca</taxon>
    </lineage>
</organism>
<comment type="caution">
    <text evidence="1">The sequence shown here is derived from an EMBL/GenBank/DDBJ whole genome shotgun (WGS) entry which is preliminary data.</text>
</comment>
<dbReference type="EMBL" id="VHII01000011">
    <property type="protein sequence ID" value="KAF1384192.1"/>
    <property type="molecule type" value="Genomic_DNA"/>
</dbReference>
<reference evidence="1 2" key="1">
    <citation type="submission" date="2019-06" db="EMBL/GenBank/DDBJ databases">
        <title>A chromosome-scale genome assembly of the European perch, Perca fluviatilis.</title>
        <authorList>
            <person name="Roques C."/>
            <person name="Zahm M."/>
            <person name="Cabau C."/>
            <person name="Klopp C."/>
            <person name="Bouchez O."/>
            <person name="Donnadieu C."/>
            <person name="Kuhl H."/>
            <person name="Gislard M."/>
            <person name="Guendouz S."/>
            <person name="Journot L."/>
            <person name="Haffray P."/>
            <person name="Bestin A."/>
            <person name="Morvezen R."/>
            <person name="Feron R."/>
            <person name="Wen M."/>
            <person name="Jouanno E."/>
            <person name="Herpin A."/>
            <person name="Schartl M."/>
            <person name="Postlethwait J."/>
            <person name="Schaerlinger B."/>
            <person name="Chardard D."/>
            <person name="Lecocq T."/>
            <person name="Poncet C."/>
            <person name="Jaffrelo L."/>
            <person name="Lampietro C."/>
            <person name="Guiguen Y."/>
        </authorList>
    </citation>
    <scope>NUCLEOTIDE SEQUENCE [LARGE SCALE GENOMIC DNA]</scope>
    <source>
        <tissue evidence="1">Blood</tissue>
    </source>
</reference>
<proteinExistence type="predicted"/>
<accession>A0A6A5F8N0</accession>
<dbReference type="Proteomes" id="UP000465112">
    <property type="component" value="Chromosome 11"/>
</dbReference>
<evidence type="ECO:0000313" key="2">
    <source>
        <dbReference type="Proteomes" id="UP000465112"/>
    </source>
</evidence>
<dbReference type="AlphaFoldDB" id="A0A6A5F8N0"/>
<sequence length="106" mass="12147">MRNVLPHSAKQVSSHPVQVRCTWLYRGTLDMALFYSRCLQELPKMSITDVHRICRLTSKTPASKMDKGFRLYASSYIFDYEDSASGFGPCHPNIKSVLMCSWHCNV</sequence>
<gene>
    <name evidence="1" type="ORF">PFLUV_G00139780</name>
</gene>